<keyword evidence="6" id="KW-0597">Phosphoprotein</keyword>
<feature type="compositionally biased region" description="Low complexity" evidence="14">
    <location>
        <begin position="128"/>
        <end position="141"/>
    </location>
</feature>
<comment type="subcellular location">
    <subcellularLocation>
        <location evidence="2">Cytoplasm</location>
    </subcellularLocation>
</comment>
<feature type="compositionally biased region" description="Pro residues" evidence="14">
    <location>
        <begin position="95"/>
        <end position="108"/>
    </location>
</feature>
<keyword evidence="7" id="KW-0808">Transferase</keyword>
<dbReference type="GO" id="GO:0005737">
    <property type="term" value="C:cytoplasm"/>
    <property type="evidence" value="ECO:0007669"/>
    <property type="project" value="UniProtKB-SubCell"/>
</dbReference>
<dbReference type="FunFam" id="3.10.20.90:FF:000012">
    <property type="entry name" value="Serine/threonine-protein kinase WNK1 isoform 2"/>
    <property type="match status" value="1"/>
</dbReference>
<dbReference type="CDD" id="cd14032">
    <property type="entry name" value="STKc_WNK2_like"/>
    <property type="match status" value="1"/>
</dbReference>
<evidence type="ECO:0000256" key="14">
    <source>
        <dbReference type="SAM" id="MobiDB-lite"/>
    </source>
</evidence>
<feature type="region of interest" description="Disordered" evidence="14">
    <location>
        <begin position="2195"/>
        <end position="2222"/>
    </location>
</feature>
<feature type="region of interest" description="Disordered" evidence="14">
    <location>
        <begin position="599"/>
        <end position="630"/>
    </location>
</feature>
<feature type="compositionally biased region" description="Pro residues" evidence="14">
    <location>
        <begin position="1460"/>
        <end position="1471"/>
    </location>
</feature>
<feature type="compositionally biased region" description="Polar residues" evidence="14">
    <location>
        <begin position="1351"/>
        <end position="1361"/>
    </location>
</feature>
<evidence type="ECO:0000256" key="3">
    <source>
        <dbReference type="ARBA" id="ARBA00012513"/>
    </source>
</evidence>
<feature type="compositionally biased region" description="Basic and acidic residues" evidence="14">
    <location>
        <begin position="1572"/>
        <end position="1582"/>
    </location>
</feature>
<dbReference type="Proteomes" id="UP000504640">
    <property type="component" value="Unplaced"/>
</dbReference>
<evidence type="ECO:0000256" key="8">
    <source>
        <dbReference type="ARBA" id="ARBA00022741"/>
    </source>
</evidence>
<feature type="compositionally biased region" description="Pro residues" evidence="14">
    <location>
        <begin position="942"/>
        <end position="990"/>
    </location>
</feature>
<protein>
    <recommendedName>
        <fullName evidence="3">non-specific serine/threonine protein kinase</fullName>
        <ecNumber evidence="3">2.7.11.1</ecNumber>
    </recommendedName>
</protein>
<keyword evidence="5" id="KW-0723">Serine/threonine-protein kinase</keyword>
<dbReference type="Gene3D" id="3.10.20.90">
    <property type="entry name" value="Phosphatidylinositol 3-kinase Catalytic Subunit, Chain A, domain 1"/>
    <property type="match status" value="2"/>
</dbReference>
<feature type="domain" description="Protein kinase" evidence="15">
    <location>
        <begin position="195"/>
        <end position="453"/>
    </location>
</feature>
<proteinExistence type="predicted"/>
<dbReference type="GO" id="GO:1904062">
    <property type="term" value="P:regulation of monoatomic cation transmembrane transport"/>
    <property type="evidence" value="ECO:0007669"/>
    <property type="project" value="UniProtKB-ARBA"/>
</dbReference>
<dbReference type="FunFam" id="3.10.20.90:FF:000007">
    <property type="entry name" value="Serine/threonine-protein kinase WNK1 isoform 1"/>
    <property type="match status" value="1"/>
</dbReference>
<keyword evidence="10" id="KW-0067">ATP-binding</keyword>
<feature type="compositionally biased region" description="Basic and acidic residues" evidence="14">
    <location>
        <begin position="1"/>
        <end position="10"/>
    </location>
</feature>
<feature type="compositionally biased region" description="Polar residues" evidence="14">
    <location>
        <begin position="1629"/>
        <end position="1644"/>
    </location>
</feature>
<keyword evidence="13" id="KW-0175">Coiled coil</keyword>
<name>A0A6J3H322_SAPAP</name>
<dbReference type="FunFam" id="3.30.200.20:FF:000494">
    <property type="entry name" value="serine/threonine-protein kinase WNK2 isoform X2"/>
    <property type="match status" value="1"/>
</dbReference>
<feature type="compositionally biased region" description="Pro residues" evidence="14">
    <location>
        <begin position="1503"/>
        <end position="1516"/>
    </location>
</feature>
<dbReference type="InterPro" id="IPR000719">
    <property type="entry name" value="Prot_kinase_dom"/>
</dbReference>
<feature type="compositionally biased region" description="Basic and acidic residues" evidence="14">
    <location>
        <begin position="1677"/>
        <end position="1686"/>
    </location>
</feature>
<dbReference type="PANTHER" id="PTHR13902">
    <property type="entry name" value="SERINE/THREONINE-PROTEIN KINASE WNK WITH NO LYSINE -RELATED"/>
    <property type="match status" value="1"/>
</dbReference>
<feature type="compositionally biased region" description="Polar residues" evidence="14">
    <location>
        <begin position="1690"/>
        <end position="1712"/>
    </location>
</feature>
<feature type="region of interest" description="Disordered" evidence="14">
    <location>
        <begin position="1969"/>
        <end position="1993"/>
    </location>
</feature>
<dbReference type="Gene3D" id="1.10.510.10">
    <property type="entry name" value="Transferase(Phosphotransferase) domain 1"/>
    <property type="match status" value="1"/>
</dbReference>
<dbReference type="InterPro" id="IPR050588">
    <property type="entry name" value="WNK_Ser-Thr_kinase"/>
</dbReference>
<evidence type="ECO:0000313" key="16">
    <source>
        <dbReference type="Proteomes" id="UP000504640"/>
    </source>
</evidence>
<feature type="region of interest" description="Disordered" evidence="14">
    <location>
        <begin position="1442"/>
        <end position="1533"/>
    </location>
</feature>
<feature type="compositionally biased region" description="Basic residues" evidence="14">
    <location>
        <begin position="1939"/>
        <end position="1950"/>
    </location>
</feature>
<feature type="compositionally biased region" description="Polar residues" evidence="14">
    <location>
        <begin position="1412"/>
        <end position="1424"/>
    </location>
</feature>
<dbReference type="InterPro" id="IPR024678">
    <property type="entry name" value="Kinase_OSR1/WNK_CCT"/>
</dbReference>
<evidence type="ECO:0000256" key="7">
    <source>
        <dbReference type="ARBA" id="ARBA00022679"/>
    </source>
</evidence>
<feature type="compositionally biased region" description="Basic residues" evidence="14">
    <location>
        <begin position="1155"/>
        <end position="1166"/>
    </location>
</feature>
<feature type="region of interest" description="Disordered" evidence="14">
    <location>
        <begin position="1075"/>
        <end position="1173"/>
    </location>
</feature>
<feature type="region of interest" description="Disordered" evidence="14">
    <location>
        <begin position="1928"/>
        <end position="1950"/>
    </location>
</feature>
<feature type="coiled-coil region" evidence="13">
    <location>
        <begin position="1889"/>
        <end position="1920"/>
    </location>
</feature>
<evidence type="ECO:0000256" key="1">
    <source>
        <dbReference type="ARBA" id="ARBA00001946"/>
    </source>
</evidence>
<feature type="region of interest" description="Disordered" evidence="14">
    <location>
        <begin position="1311"/>
        <end position="1429"/>
    </location>
</feature>
<feature type="region of interest" description="Disordered" evidence="14">
    <location>
        <begin position="702"/>
        <end position="749"/>
    </location>
</feature>
<evidence type="ECO:0000256" key="4">
    <source>
        <dbReference type="ARBA" id="ARBA00022490"/>
    </source>
</evidence>
<evidence type="ECO:0000313" key="17">
    <source>
        <dbReference type="RefSeq" id="XP_032124380.1"/>
    </source>
</evidence>
<feature type="region of interest" description="Disordered" evidence="14">
    <location>
        <begin position="1250"/>
        <end position="1284"/>
    </location>
</feature>
<dbReference type="GO" id="GO:0004674">
    <property type="term" value="F:protein serine/threonine kinase activity"/>
    <property type="evidence" value="ECO:0007669"/>
    <property type="project" value="UniProtKB-KW"/>
</dbReference>
<feature type="compositionally biased region" description="Basic and acidic residues" evidence="14">
    <location>
        <begin position="142"/>
        <end position="172"/>
    </location>
</feature>
<dbReference type="Gene3D" id="3.30.200.20">
    <property type="entry name" value="Phosphorylase Kinase, domain 1"/>
    <property type="match status" value="1"/>
</dbReference>
<evidence type="ECO:0000256" key="6">
    <source>
        <dbReference type="ARBA" id="ARBA00022553"/>
    </source>
</evidence>
<dbReference type="PROSITE" id="PS50011">
    <property type="entry name" value="PROTEIN_KINASE_DOM"/>
    <property type="match status" value="1"/>
</dbReference>
<feature type="compositionally biased region" description="Pro residues" evidence="14">
    <location>
        <begin position="1362"/>
        <end position="1377"/>
    </location>
</feature>
<evidence type="ECO:0000256" key="2">
    <source>
        <dbReference type="ARBA" id="ARBA00004496"/>
    </source>
</evidence>
<dbReference type="Pfam" id="PF00069">
    <property type="entry name" value="Pkinase"/>
    <property type="match status" value="1"/>
</dbReference>
<gene>
    <name evidence="17" type="primary">WNK2</name>
</gene>
<evidence type="ECO:0000256" key="9">
    <source>
        <dbReference type="ARBA" id="ARBA00022777"/>
    </source>
</evidence>
<dbReference type="Pfam" id="PF24889">
    <property type="entry name" value="CCTL2_WNK"/>
    <property type="match status" value="1"/>
</dbReference>
<dbReference type="GO" id="GO:0090263">
    <property type="term" value="P:positive regulation of canonical Wnt signaling pathway"/>
    <property type="evidence" value="ECO:0007669"/>
    <property type="project" value="UniProtKB-ARBA"/>
</dbReference>
<feature type="compositionally biased region" description="Acidic residues" evidence="14">
    <location>
        <begin position="173"/>
        <end position="182"/>
    </location>
</feature>
<dbReference type="Pfam" id="PF12202">
    <property type="entry name" value="OSR1_C"/>
    <property type="match status" value="1"/>
</dbReference>
<dbReference type="RefSeq" id="XP_032124380.1">
    <property type="nucleotide sequence ID" value="XM_032268489.1"/>
</dbReference>
<dbReference type="PROSITE" id="PS00108">
    <property type="entry name" value="PROTEIN_KINASE_ST"/>
    <property type="match status" value="1"/>
</dbReference>
<sequence>MDGDGGRRDAPGALMEPGRGAGPAGMAEPRAKAARPGPQRFLRRSVVESDQEEPPGLEAAEAPGPQPPQPLQRRVLLLCKTRRLIAERARGRPAAPAPAAPAAPPGAPGAPADAGPELLVAQEPVPDPTAAAAETAPAPDGGPREEAAATVRKEDEGATEAKPEPGRTRRDEPEEEEDDEDDLKAVATSLDGRFLKFDIELGRGSFKTVYKGLDTETWVEVAWCELQDRKLTKLERQRFKEEAEMLKGLQHPNIVRFYDFWESSAKGKRCIVLVTELMTSGTLKTYLKRFKVMKPKVLRSWCRQILKGLLFLHTRTPPIIHRDLKCDNIFITGPTGSVKIGDLGLATLKRASFAKSVIGTPEFMAPEMYEEHYDESVDVYAFGMCMLEMATSEYPYSECQNAAQIYRKVTCGIKPASFEKVHDPEIKEIIGECICKNKEERYEIKDLLSHAFFAEDTGVRVELAEEDHGRKSTIALRLWVEDPKKLKGKPKDNGAIEFTFDLEKETPDEVAQEMIESGFFHESDVKIVAKSIRDRVALIQWRRERIWPALQPKEQQDVGSPDKARGPPVPLQVQVTYHAQAGQPGPPEPEELEADQHLLPPTLPTSATSLASDSTFDSGQGSTVYSDSQSSQQSVVLGSLADAAPPPAQCVCSPPVSEGPVLPQSLPSLGAFQQPMAAPGLPVGSVPPPACPPPLQQHFPDPAISFAPVLPPPSTPVPTGPGQPAPPGQQPPPLAQSTPLPQVLAPQPVGPLQPVPTLLPQYLAPASQVGAPAQLKPLQMPQAPLQALAQVPPQMPPIPVVPPITPLAGIDGLPPALPDLPTATVPPVPPPQYFSPAVILPSLAAPLPPPSPALPLQAMKLPHPPGAPLAMPCRTIVPNAPAAIPLLAVAPPGVAALSIHPAVAQLPAQPVYPTAFPQMAPTDVPPSPHHTVQNIRATPSQPALPPQPTLPPQPILPPQPVLPPQPTLPPQSILPPQPVLPPQPALPVRPEPLQSHLPEQAAPAAAPGSQILLGHPAPYAVDVAAQVPTVPVPPAAVLSPPLPEVLLPAAPELLPQFPSSLATVSASAQSVPTQTATLLPPANPPLPGGPGITSPCPAVQLTVEPAQEEQASQDKPPGPPQSCESYGGSDVTSGKELSDSCEGAFGGGRLEGRAARKHHRRSTRARSRQERASRPRLTILNVCNTGDKMVECQLETHNHKMVTFKFDLDGDAPDEIATYMVEHDFILQAERETFIEQMKDVMDKAEDMLSEDTDADRGSDPGTSLPHLSTCGLGAGEESRQSQANAPVYQQNVLHTGKRWFIICPVAEHPTPEAPESSPPLPLSSLPPEASQDPAPYKDQLSSKEQPGFLASQQLLSQTGPSNPPAGVPAPLAPFSPPVTALPQDGAAPATSTMPEPTSGTAIQAGGAGTPQGPTSELETSQPLVETHEAPLAVQPLVVSLGPCAPAPEAASTREASAPGEPPPAPAPEPSPHSGAPQPSLGQPAPLLPAAVGAISLATTQLPSPPLGPTVPPQPPSALESDGEGPPPRVGFVDSTIKSLDEKLRTLLYQEHVPTSSASAGTPVEVGDRDFTLEPLRGDQPRSEVCGGDLALPSAPNEAVTGRAQPPQPLVEKSELIPTQGAVMERGRSSSVTAPVPTAESSPGSMLGYDRDGGQLVSDSRVVPSAPQDVPAFVRSARVEPTDRDGGVTGESSAEPPQSAMSISTPGGQASHPQALGARASGSPRKHPEQQDGSSPAKTVGRFSVVSTQDEWTLASPHSLRYSAPPDVYLDEAPSSPDVKLAVRRAQTASSIEVGVGEPVSSDSGDECPRARPPVQKQASLPGSGSMAGDFVKKATAFLQRPSRAGSIGPEMPSRVGVKVPTISVTSFHSQSSYISSDNDSELEDADIKKELQSLREKHLKEISELQSQQKQEIEALYRRLGKPLPPNVGFFHTAPPTGRRRKASKSKLKAGKLLNPLVRQLKVVASSTGHLADSSRGPPAKDPAQASAGLAADSTGLSGKAVQTQQPCSVRASLSSDICSGLANDGGGVRGQGSALKRLCLGKEHSSRSSTSSLAPGPEPGPQPALRVQAQVNNSNNKKGTFTDDLHKLVDEWTSKTVGAAQLKPTLNQLKQTQKLQDMEAQAGRAAPGEARAMTAPQAGVGMPRLPPVPGPLSTTVIPGAASALPVPTPDGALGTARRNQVWFGLQVPPTSCCGHSTQPRGGRQVGSKTASFAASDPVRS</sequence>
<keyword evidence="4" id="KW-0963">Cytoplasm</keyword>
<evidence type="ECO:0000256" key="11">
    <source>
        <dbReference type="ARBA" id="ARBA00047899"/>
    </source>
</evidence>
<dbReference type="GO" id="GO:0005524">
    <property type="term" value="F:ATP binding"/>
    <property type="evidence" value="ECO:0007669"/>
    <property type="project" value="UniProtKB-KW"/>
</dbReference>
<evidence type="ECO:0000259" key="15">
    <source>
        <dbReference type="PROSITE" id="PS50011"/>
    </source>
</evidence>
<evidence type="ECO:0000256" key="13">
    <source>
        <dbReference type="SAM" id="Coils"/>
    </source>
</evidence>
<organism evidence="16 17">
    <name type="scientific">Sapajus apella</name>
    <name type="common">Brown-capped capuchin</name>
    <name type="synonym">Cebus apella</name>
    <dbReference type="NCBI Taxonomy" id="9515"/>
    <lineage>
        <taxon>Eukaryota</taxon>
        <taxon>Metazoa</taxon>
        <taxon>Chordata</taxon>
        <taxon>Craniata</taxon>
        <taxon>Vertebrata</taxon>
        <taxon>Euteleostomi</taxon>
        <taxon>Mammalia</taxon>
        <taxon>Eutheria</taxon>
        <taxon>Euarchontoglires</taxon>
        <taxon>Primates</taxon>
        <taxon>Haplorrhini</taxon>
        <taxon>Platyrrhini</taxon>
        <taxon>Cebidae</taxon>
        <taxon>Cebinae</taxon>
        <taxon>Sapajus</taxon>
    </lineage>
</organism>
<dbReference type="GO" id="GO:0042592">
    <property type="term" value="P:homeostatic process"/>
    <property type="evidence" value="ECO:0007669"/>
    <property type="project" value="UniProtKB-ARBA"/>
</dbReference>
<accession>A0A6J3H322</accession>
<dbReference type="FunFam" id="1.10.510.10:FF:000006">
    <property type="entry name" value="Serine/threonine-protein kinase WNK1 isoform 2"/>
    <property type="match status" value="1"/>
</dbReference>
<feature type="region of interest" description="Disordered" evidence="14">
    <location>
        <begin position="1572"/>
        <end position="1774"/>
    </location>
</feature>
<comment type="cofactor">
    <cofactor evidence="1">
        <name>Mg(2+)</name>
        <dbReference type="ChEBI" id="CHEBI:18420"/>
    </cofactor>
</comment>
<feature type="region of interest" description="Disordered" evidence="14">
    <location>
        <begin position="1"/>
        <end position="183"/>
    </location>
</feature>
<dbReference type="GeneID" id="116543128"/>
<keyword evidence="9 17" id="KW-0418">Kinase</keyword>
<feature type="region of interest" description="Disordered" evidence="14">
    <location>
        <begin position="917"/>
        <end position="992"/>
    </location>
</feature>
<feature type="region of interest" description="Disordered" evidence="14">
    <location>
        <begin position="2043"/>
        <end position="2066"/>
    </location>
</feature>
<dbReference type="InterPro" id="IPR056865">
    <property type="entry name" value="CCTL2_WNK"/>
</dbReference>
<feature type="region of interest" description="Disordered" evidence="14">
    <location>
        <begin position="1793"/>
        <end position="1827"/>
    </location>
</feature>
<evidence type="ECO:0000256" key="5">
    <source>
        <dbReference type="ARBA" id="ARBA00022527"/>
    </source>
</evidence>
<feature type="compositionally biased region" description="Pro residues" evidence="14">
    <location>
        <begin position="709"/>
        <end position="734"/>
    </location>
</feature>
<comment type="catalytic activity">
    <reaction evidence="11">
        <text>L-threonyl-[protein] + ATP = O-phospho-L-threonyl-[protein] + ADP + H(+)</text>
        <dbReference type="Rhea" id="RHEA:46608"/>
        <dbReference type="Rhea" id="RHEA-COMP:11060"/>
        <dbReference type="Rhea" id="RHEA-COMP:11605"/>
        <dbReference type="ChEBI" id="CHEBI:15378"/>
        <dbReference type="ChEBI" id="CHEBI:30013"/>
        <dbReference type="ChEBI" id="CHEBI:30616"/>
        <dbReference type="ChEBI" id="CHEBI:61977"/>
        <dbReference type="ChEBI" id="CHEBI:456216"/>
        <dbReference type="EC" id="2.7.11.1"/>
    </reaction>
</comment>
<dbReference type="SUPFAM" id="SSF56112">
    <property type="entry name" value="Protein kinase-like (PK-like)"/>
    <property type="match status" value="1"/>
</dbReference>
<dbReference type="CTD" id="65268"/>
<feature type="compositionally biased region" description="Polar residues" evidence="14">
    <location>
        <begin position="604"/>
        <end position="621"/>
    </location>
</feature>
<keyword evidence="16" id="KW-1185">Reference proteome</keyword>
<feature type="compositionally biased region" description="Polar residues" evidence="14">
    <location>
        <begin position="1390"/>
        <end position="1402"/>
    </location>
</feature>
<dbReference type="InterPro" id="IPR008271">
    <property type="entry name" value="Ser/Thr_kinase_AS"/>
</dbReference>
<dbReference type="SMART" id="SM00220">
    <property type="entry name" value="S_TKc"/>
    <property type="match status" value="1"/>
</dbReference>
<evidence type="ECO:0000256" key="10">
    <source>
        <dbReference type="ARBA" id="ARBA00022840"/>
    </source>
</evidence>
<dbReference type="InterPro" id="IPR011009">
    <property type="entry name" value="Kinase-like_dom_sf"/>
</dbReference>
<evidence type="ECO:0000256" key="12">
    <source>
        <dbReference type="ARBA" id="ARBA00048679"/>
    </source>
</evidence>
<reference evidence="17" key="1">
    <citation type="submission" date="2025-08" db="UniProtKB">
        <authorList>
            <consortium name="RefSeq"/>
        </authorList>
    </citation>
    <scope>IDENTIFICATION</scope>
    <source>
        <tissue evidence="17">Blood</tissue>
    </source>
</reference>
<keyword evidence="8" id="KW-0547">Nucleotide-binding</keyword>
<dbReference type="EC" id="2.7.11.1" evidence="3"/>
<comment type="catalytic activity">
    <reaction evidence="12">
        <text>L-seryl-[protein] + ATP = O-phospho-L-seryl-[protein] + ADP + H(+)</text>
        <dbReference type="Rhea" id="RHEA:17989"/>
        <dbReference type="Rhea" id="RHEA-COMP:9863"/>
        <dbReference type="Rhea" id="RHEA-COMP:11604"/>
        <dbReference type="ChEBI" id="CHEBI:15378"/>
        <dbReference type="ChEBI" id="CHEBI:29999"/>
        <dbReference type="ChEBI" id="CHEBI:30616"/>
        <dbReference type="ChEBI" id="CHEBI:83421"/>
        <dbReference type="ChEBI" id="CHEBI:456216"/>
        <dbReference type="EC" id="2.7.11.1"/>
    </reaction>
</comment>